<dbReference type="GO" id="GO:0005829">
    <property type="term" value="C:cytosol"/>
    <property type="evidence" value="ECO:0007669"/>
    <property type="project" value="TreeGrafter"/>
</dbReference>
<dbReference type="EMBL" id="AY513642">
    <property type="protein sequence ID" value="AAS82864.1"/>
    <property type="molecule type" value="mRNA"/>
</dbReference>
<gene>
    <name evidence="6" type="primary">ICln</name>
</gene>
<dbReference type="GO" id="GO:0000387">
    <property type="term" value="P:spliceosomal snRNP assembly"/>
    <property type="evidence" value="ECO:0007669"/>
    <property type="project" value="TreeGrafter"/>
</dbReference>
<dbReference type="PANTHER" id="PTHR21399">
    <property type="entry name" value="CHLORIDE CONDUCTANCE REGULATORY PROTEIN ICLN"/>
    <property type="match status" value="1"/>
</dbReference>
<dbReference type="GO" id="GO:0034715">
    <property type="term" value="C:pICln-Sm protein complex"/>
    <property type="evidence" value="ECO:0007669"/>
    <property type="project" value="TreeGrafter"/>
</dbReference>
<organism evidence="6">
    <name type="scientific">Fasciola hepatica</name>
    <name type="common">Liver fluke</name>
    <dbReference type="NCBI Taxonomy" id="6192"/>
    <lineage>
        <taxon>Eukaryota</taxon>
        <taxon>Metazoa</taxon>
        <taxon>Spiralia</taxon>
        <taxon>Lophotrochozoa</taxon>
        <taxon>Platyhelminthes</taxon>
        <taxon>Trematoda</taxon>
        <taxon>Digenea</taxon>
        <taxon>Plagiorchiida</taxon>
        <taxon>Echinostomata</taxon>
        <taxon>Echinostomatoidea</taxon>
        <taxon>Fasciolidae</taxon>
        <taxon>Fasciola</taxon>
    </lineage>
</organism>
<dbReference type="GO" id="GO:0045292">
    <property type="term" value="P:mRNA cis splicing, via spliceosome"/>
    <property type="evidence" value="ECO:0007669"/>
    <property type="project" value="TreeGrafter"/>
</dbReference>
<evidence type="ECO:0000256" key="1">
    <source>
        <dbReference type="ARBA" id="ARBA00004123"/>
    </source>
</evidence>
<dbReference type="AlphaFoldDB" id="Q2TU72"/>
<evidence type="ECO:0000256" key="2">
    <source>
        <dbReference type="ARBA" id="ARBA00004496"/>
    </source>
</evidence>
<evidence type="ECO:0000256" key="5">
    <source>
        <dbReference type="SAM" id="MobiDB-lite"/>
    </source>
</evidence>
<accession>Q2TU72</accession>
<keyword evidence="4" id="KW-0539">Nucleus</keyword>
<dbReference type="InterPro" id="IPR011993">
    <property type="entry name" value="PH-like_dom_sf"/>
</dbReference>
<reference evidence="6" key="1">
    <citation type="journal article" date="2005" name="Mol. Biochem. Parasitol.">
        <title>Molecular and electrophysiological characterization of nucleotide-sensitive chloride current-inducing protein of Fasciola hepatica.</title>
        <authorList>
            <person name="Park J.B."/>
            <person name="Son S.J."/>
            <person name="Lee G.S."/>
            <person name="Cho P.Y."/>
            <person name="Song K.S."/>
            <person name="Ryu P.D."/>
            <person name="Kang S.Y."/>
            <person name="Hong S.J."/>
        </authorList>
    </citation>
    <scope>NUCLEOTIDE SEQUENCE</scope>
</reference>
<name>Q2TU72_FASHE</name>
<dbReference type="PANTHER" id="PTHR21399:SF0">
    <property type="entry name" value="METHYLOSOME SUBUNIT PICLN"/>
    <property type="match status" value="1"/>
</dbReference>
<dbReference type="GO" id="GO:0005681">
    <property type="term" value="C:spliceosomal complex"/>
    <property type="evidence" value="ECO:0007669"/>
    <property type="project" value="TreeGrafter"/>
</dbReference>
<dbReference type="InterPro" id="IPR039924">
    <property type="entry name" value="ICln/Lot5/Saf5"/>
</dbReference>
<comment type="subcellular location">
    <subcellularLocation>
        <location evidence="2">Cytoplasm</location>
    </subcellularLocation>
    <subcellularLocation>
        <location evidence="1">Nucleus</location>
    </subcellularLocation>
</comment>
<evidence type="ECO:0000313" key="6">
    <source>
        <dbReference type="EMBL" id="AAS82864.1"/>
    </source>
</evidence>
<dbReference type="Gene3D" id="2.30.29.30">
    <property type="entry name" value="Pleckstrin-homology domain (PH domain)/Phosphotyrosine-binding domain (PTB)"/>
    <property type="match status" value="1"/>
</dbReference>
<proteinExistence type="evidence at transcript level"/>
<keyword evidence="3" id="KW-0963">Cytoplasm</keyword>
<protein>
    <submittedName>
        <fullName evidence="6">Nucleotide-sensitive chloride current inducer</fullName>
    </submittedName>
</protein>
<sequence>MQLVQSNGDSVCGVNFEQSDVNLFEDSHLIDHGSLSITERCFSWTGDARQFSVPYTQITLHAISKDPQNAASGDQNATVVFPHPHLLLMIDGDRLWNSDPVHSSSDGPVGTEEKMAVDGDEVRVIDPTGSTMVTLVFVNDDEDGSESDGRASDCPGVTTILRFVPANPSVLEGMYTALAECQALNPDLQDELSNSELEDLAEEGDEDEEEEEETGNGHNGLASDPGQFADC</sequence>
<feature type="region of interest" description="Disordered" evidence="5">
    <location>
        <begin position="190"/>
        <end position="231"/>
    </location>
</feature>
<evidence type="ECO:0000256" key="4">
    <source>
        <dbReference type="ARBA" id="ARBA00023242"/>
    </source>
</evidence>
<dbReference type="Pfam" id="PF03517">
    <property type="entry name" value="Voldacs"/>
    <property type="match status" value="1"/>
</dbReference>
<feature type="compositionally biased region" description="Acidic residues" evidence="5">
    <location>
        <begin position="196"/>
        <end position="214"/>
    </location>
</feature>
<evidence type="ECO:0000256" key="3">
    <source>
        <dbReference type="ARBA" id="ARBA00022490"/>
    </source>
</evidence>